<protein>
    <submittedName>
        <fullName evidence="7">Acetolactate synthase</fullName>
    </submittedName>
</protein>
<dbReference type="GO" id="GO:0034077">
    <property type="term" value="P:butanediol metabolic process"/>
    <property type="evidence" value="ECO:0007669"/>
    <property type="project" value="InterPro"/>
</dbReference>
<dbReference type="PATRIC" id="fig|1423783.4.peg.410"/>
<dbReference type="Pfam" id="PF00205">
    <property type="entry name" value="TPP_enzyme_M"/>
    <property type="match status" value="1"/>
</dbReference>
<dbReference type="STRING" id="1423783.FC50_GL000395"/>
<dbReference type="GO" id="GO:0009097">
    <property type="term" value="P:isoleucine biosynthetic process"/>
    <property type="evidence" value="ECO:0007669"/>
    <property type="project" value="TreeGrafter"/>
</dbReference>
<dbReference type="Pfam" id="PF02775">
    <property type="entry name" value="TPP_enzyme_C"/>
    <property type="match status" value="1"/>
</dbReference>
<sequence>MTKKSTQRYGADMIVDSLANHDVKYVFGIPGAKIDRVFERLEHPVNPNAPQLIVARHEQNAAFMAAAIGRITGKPGVVLTTSGPGASNLATGLVTATAEGDPVLAISGQVQRGDLQRLTHQSMRNAPVFEPITKYSVEVQDPENTSETIANAYRAAASGKQGASFVSVPQDVTDSPVTTAPIKRLAAPKLGPASLSEMTNLARAIKEAELPVLLVGMRASSADVTRAIRDLLAVSELPVVETFQGAGIISHEQIDNFFGRVGLFRNQPGDELLQQSDLIITIGYDPIEYEPRNWNAAADARIVNIDSLPSEIDTHFQPETELIGDIAQTLDLLIPLMRGYHVTPGAKHFLDHEQERIQQRDEPPAIAPDATLAHPLSIIRELQERVSDDMTVTVDVGTHYIWMARHFRSFEPRHLLFSNGMQTLGVALPWGIAASLLRPEHKVVSVSGDGGFLFSGQELETAVRLHSNLVHIIWNDGHYDMVKFQEEMKYGQSAGVNFGPVDFVKYAESFGAKGLRVDHPADLGRVLDEAFATDGPVVVDIPVDYSDSEELGKSILEDQLY</sequence>
<dbReference type="InterPro" id="IPR011766">
    <property type="entry name" value="TPP_enzyme_TPP-bd"/>
</dbReference>
<dbReference type="InterPro" id="IPR045229">
    <property type="entry name" value="TPP_enz"/>
</dbReference>
<dbReference type="GO" id="GO:0000287">
    <property type="term" value="F:magnesium ion binding"/>
    <property type="evidence" value="ECO:0007669"/>
    <property type="project" value="InterPro"/>
</dbReference>
<reference evidence="7 8" key="1">
    <citation type="journal article" date="2015" name="Genome Announc.">
        <title>Expanding the biotechnology potential of lactobacilli through comparative genomics of 213 strains and associated genera.</title>
        <authorList>
            <person name="Sun Z."/>
            <person name="Harris H.M."/>
            <person name="McCann A."/>
            <person name="Guo C."/>
            <person name="Argimon S."/>
            <person name="Zhang W."/>
            <person name="Yang X."/>
            <person name="Jeffery I.B."/>
            <person name="Cooney J.C."/>
            <person name="Kagawa T.F."/>
            <person name="Liu W."/>
            <person name="Song Y."/>
            <person name="Salvetti E."/>
            <person name="Wrobel A."/>
            <person name="Rasinkangas P."/>
            <person name="Parkhill J."/>
            <person name="Rea M.C."/>
            <person name="O'Sullivan O."/>
            <person name="Ritari J."/>
            <person name="Douillard F.P."/>
            <person name="Paul Ross R."/>
            <person name="Yang R."/>
            <person name="Briner A.E."/>
            <person name="Felis G.E."/>
            <person name="de Vos W.M."/>
            <person name="Barrangou R."/>
            <person name="Klaenhammer T.R."/>
            <person name="Caufield P.W."/>
            <person name="Cui Y."/>
            <person name="Zhang H."/>
            <person name="O'Toole P.W."/>
        </authorList>
    </citation>
    <scope>NUCLEOTIDE SEQUENCE [LARGE SCALE GENOMIC DNA]</scope>
    <source>
        <strain evidence="7 8">DSM 15945</strain>
    </source>
</reference>
<evidence type="ECO:0000256" key="2">
    <source>
        <dbReference type="ARBA" id="ARBA00023052"/>
    </source>
</evidence>
<dbReference type="GO" id="GO:0030976">
    <property type="term" value="F:thiamine pyrophosphate binding"/>
    <property type="evidence" value="ECO:0007669"/>
    <property type="project" value="InterPro"/>
</dbReference>
<feature type="domain" description="Thiamine pyrophosphate enzyme TPP-binding" evidence="5">
    <location>
        <begin position="395"/>
        <end position="541"/>
    </location>
</feature>
<name>A0A0R1TZY4_9LACO</name>
<evidence type="ECO:0000313" key="7">
    <source>
        <dbReference type="EMBL" id="KRL86751.1"/>
    </source>
</evidence>
<feature type="domain" description="Thiamine pyrophosphate enzyme central" evidence="4">
    <location>
        <begin position="200"/>
        <end position="332"/>
    </location>
</feature>
<comment type="similarity">
    <text evidence="1 3">Belongs to the TPP enzyme family.</text>
</comment>
<dbReference type="Gene3D" id="3.40.50.970">
    <property type="match status" value="2"/>
</dbReference>
<dbReference type="AlphaFoldDB" id="A0A0R1TZY4"/>
<evidence type="ECO:0000259" key="5">
    <source>
        <dbReference type="Pfam" id="PF02775"/>
    </source>
</evidence>
<evidence type="ECO:0000259" key="6">
    <source>
        <dbReference type="Pfam" id="PF02776"/>
    </source>
</evidence>
<gene>
    <name evidence="7" type="ORF">FC50_GL000395</name>
</gene>
<dbReference type="InterPro" id="IPR012001">
    <property type="entry name" value="Thiamin_PyroP_enz_TPP-bd_dom"/>
</dbReference>
<dbReference type="GO" id="GO:0050660">
    <property type="term" value="F:flavin adenine dinucleotide binding"/>
    <property type="evidence" value="ECO:0007669"/>
    <property type="project" value="TreeGrafter"/>
</dbReference>
<dbReference type="RefSeq" id="WP_054649819.1">
    <property type="nucleotide sequence ID" value="NZ_AZFJ01000037.1"/>
</dbReference>
<dbReference type="FunFam" id="3.40.50.970:FF:000007">
    <property type="entry name" value="Acetolactate synthase"/>
    <property type="match status" value="1"/>
</dbReference>
<keyword evidence="2 3" id="KW-0786">Thiamine pyrophosphate</keyword>
<dbReference type="Proteomes" id="UP000051922">
    <property type="component" value="Unassembled WGS sequence"/>
</dbReference>
<dbReference type="SUPFAM" id="SSF52518">
    <property type="entry name" value="Thiamin diphosphate-binding fold (THDP-binding)"/>
    <property type="match status" value="2"/>
</dbReference>
<dbReference type="InterPro" id="IPR012782">
    <property type="entry name" value="Acetolactate_synth_catblc"/>
</dbReference>
<comment type="caution">
    <text evidence="7">The sequence shown here is derived from an EMBL/GenBank/DDBJ whole genome shotgun (WGS) entry which is preliminary data.</text>
</comment>
<evidence type="ECO:0000256" key="3">
    <source>
        <dbReference type="RuleBase" id="RU362132"/>
    </source>
</evidence>
<dbReference type="GO" id="GO:0009099">
    <property type="term" value="P:L-valine biosynthetic process"/>
    <property type="evidence" value="ECO:0007669"/>
    <property type="project" value="TreeGrafter"/>
</dbReference>
<dbReference type="SUPFAM" id="SSF52467">
    <property type="entry name" value="DHS-like NAD/FAD-binding domain"/>
    <property type="match status" value="1"/>
</dbReference>
<keyword evidence="8" id="KW-1185">Reference proteome</keyword>
<organism evidence="7 8">
    <name type="scientific">Lacticaseibacillus pantheris DSM 15945 = JCM 12539 = NBRC 106106</name>
    <dbReference type="NCBI Taxonomy" id="1423783"/>
    <lineage>
        <taxon>Bacteria</taxon>
        <taxon>Bacillati</taxon>
        <taxon>Bacillota</taxon>
        <taxon>Bacilli</taxon>
        <taxon>Lactobacillales</taxon>
        <taxon>Lactobacillaceae</taxon>
        <taxon>Lacticaseibacillus</taxon>
    </lineage>
</organism>
<evidence type="ECO:0000313" key="8">
    <source>
        <dbReference type="Proteomes" id="UP000051922"/>
    </source>
</evidence>
<dbReference type="OrthoDB" id="4494979at2"/>
<dbReference type="InterPro" id="IPR000399">
    <property type="entry name" value="TPP-bd_CS"/>
</dbReference>
<accession>A0A0R1TZY4</accession>
<dbReference type="NCBIfam" id="NF006378">
    <property type="entry name" value="PRK08617.1"/>
    <property type="match status" value="1"/>
</dbReference>
<dbReference type="NCBIfam" id="TIGR02418">
    <property type="entry name" value="acolac_catab"/>
    <property type="match status" value="1"/>
</dbReference>
<dbReference type="GO" id="GO:0003984">
    <property type="term" value="F:acetolactate synthase activity"/>
    <property type="evidence" value="ECO:0007669"/>
    <property type="project" value="InterPro"/>
</dbReference>
<evidence type="ECO:0000259" key="4">
    <source>
        <dbReference type="Pfam" id="PF00205"/>
    </source>
</evidence>
<proteinExistence type="inferred from homology"/>
<dbReference type="InterPro" id="IPR029061">
    <property type="entry name" value="THDP-binding"/>
</dbReference>
<dbReference type="Pfam" id="PF02776">
    <property type="entry name" value="TPP_enzyme_N"/>
    <property type="match status" value="1"/>
</dbReference>
<dbReference type="CDD" id="cd07035">
    <property type="entry name" value="TPP_PYR_POX_like"/>
    <property type="match status" value="1"/>
</dbReference>
<dbReference type="Gene3D" id="3.40.50.1220">
    <property type="entry name" value="TPP-binding domain"/>
    <property type="match status" value="1"/>
</dbReference>
<dbReference type="InterPro" id="IPR029035">
    <property type="entry name" value="DHS-like_NAD/FAD-binding_dom"/>
</dbReference>
<feature type="domain" description="Thiamine pyrophosphate enzyme N-terminal TPP-binding" evidence="6">
    <location>
        <begin position="10"/>
        <end position="121"/>
    </location>
</feature>
<evidence type="ECO:0000256" key="1">
    <source>
        <dbReference type="ARBA" id="ARBA00007812"/>
    </source>
</evidence>
<dbReference type="GO" id="GO:0005948">
    <property type="term" value="C:acetolactate synthase complex"/>
    <property type="evidence" value="ECO:0007669"/>
    <property type="project" value="TreeGrafter"/>
</dbReference>
<dbReference type="InterPro" id="IPR012000">
    <property type="entry name" value="Thiamin_PyroP_enz_cen_dom"/>
</dbReference>
<dbReference type="PANTHER" id="PTHR18968:SF129">
    <property type="entry name" value="ACETOLACTATE SYNTHASE"/>
    <property type="match status" value="1"/>
</dbReference>
<dbReference type="EMBL" id="AZFJ01000037">
    <property type="protein sequence ID" value="KRL86751.1"/>
    <property type="molecule type" value="Genomic_DNA"/>
</dbReference>
<dbReference type="PROSITE" id="PS00187">
    <property type="entry name" value="TPP_ENZYMES"/>
    <property type="match status" value="1"/>
</dbReference>
<dbReference type="PANTHER" id="PTHR18968">
    <property type="entry name" value="THIAMINE PYROPHOSPHATE ENZYMES"/>
    <property type="match status" value="1"/>
</dbReference>